<dbReference type="InterPro" id="IPR000843">
    <property type="entry name" value="HTH_LacI"/>
</dbReference>
<dbReference type="GO" id="GO:0000976">
    <property type="term" value="F:transcription cis-regulatory region binding"/>
    <property type="evidence" value="ECO:0007669"/>
    <property type="project" value="TreeGrafter"/>
</dbReference>
<dbReference type="CDD" id="cd20010">
    <property type="entry name" value="PBP1_AglR-like"/>
    <property type="match status" value="1"/>
</dbReference>
<dbReference type="Pfam" id="PF13377">
    <property type="entry name" value="Peripla_BP_3"/>
    <property type="match status" value="1"/>
</dbReference>
<reference evidence="5 6" key="1">
    <citation type="submission" date="2021-07" db="EMBL/GenBank/DDBJ databases">
        <title>A novel Jannaschia species isolated from marine dinoflagellate Ceratoperidinium margalefii.</title>
        <authorList>
            <person name="Jiang Y."/>
            <person name="Li Z."/>
        </authorList>
    </citation>
    <scope>NUCLEOTIDE SEQUENCE [LARGE SCALE GENOMIC DNA]</scope>
    <source>
        <strain evidence="5 6">J12C1-MA-4</strain>
    </source>
</reference>
<dbReference type="PANTHER" id="PTHR30146:SF109">
    <property type="entry name" value="HTH-TYPE TRANSCRIPTIONAL REGULATOR GALS"/>
    <property type="match status" value="1"/>
</dbReference>
<dbReference type="KEGG" id="gce:KYE46_07050"/>
<dbReference type="SMART" id="SM00354">
    <property type="entry name" value="HTH_LACI"/>
    <property type="match status" value="1"/>
</dbReference>
<evidence type="ECO:0000256" key="1">
    <source>
        <dbReference type="ARBA" id="ARBA00023015"/>
    </source>
</evidence>
<gene>
    <name evidence="5" type="ORF">KYE46_07050</name>
</gene>
<feature type="domain" description="HTH lacI-type" evidence="4">
    <location>
        <begin position="97"/>
        <end position="151"/>
    </location>
</feature>
<evidence type="ECO:0000259" key="4">
    <source>
        <dbReference type="PROSITE" id="PS50932"/>
    </source>
</evidence>
<dbReference type="PROSITE" id="PS50932">
    <property type="entry name" value="HTH_LACI_2"/>
    <property type="match status" value="1"/>
</dbReference>
<dbReference type="AlphaFoldDB" id="A0A8F6YBW7"/>
<keyword evidence="2" id="KW-0238">DNA-binding</keyword>
<evidence type="ECO:0000313" key="5">
    <source>
        <dbReference type="EMBL" id="QXT40973.1"/>
    </source>
</evidence>
<evidence type="ECO:0000256" key="2">
    <source>
        <dbReference type="ARBA" id="ARBA00023125"/>
    </source>
</evidence>
<dbReference type="GO" id="GO:0003700">
    <property type="term" value="F:DNA-binding transcription factor activity"/>
    <property type="evidence" value="ECO:0007669"/>
    <property type="project" value="TreeGrafter"/>
</dbReference>
<name>A0A8F6YBW7_9RHOB</name>
<dbReference type="EMBL" id="CP079194">
    <property type="protein sequence ID" value="QXT40973.1"/>
    <property type="molecule type" value="Genomic_DNA"/>
</dbReference>
<evidence type="ECO:0000256" key="3">
    <source>
        <dbReference type="ARBA" id="ARBA00023163"/>
    </source>
</evidence>
<keyword evidence="6" id="KW-1185">Reference proteome</keyword>
<keyword evidence="3" id="KW-0804">Transcription</keyword>
<evidence type="ECO:0000313" key="6">
    <source>
        <dbReference type="Proteomes" id="UP000825009"/>
    </source>
</evidence>
<keyword evidence="1" id="KW-0805">Transcription regulation</keyword>
<dbReference type="PANTHER" id="PTHR30146">
    <property type="entry name" value="LACI-RELATED TRANSCRIPTIONAL REPRESSOR"/>
    <property type="match status" value="1"/>
</dbReference>
<dbReference type="Proteomes" id="UP000825009">
    <property type="component" value="Chromosome"/>
</dbReference>
<dbReference type="InterPro" id="IPR046335">
    <property type="entry name" value="LacI/GalR-like_sensor"/>
</dbReference>
<dbReference type="Pfam" id="PF00356">
    <property type="entry name" value="LacI"/>
    <property type="match status" value="1"/>
</dbReference>
<accession>A0A8F6YBW7</accession>
<sequence>MAWVRSGSRIPPNSRPTAQQIFIASNSAGASALRCFFYVPPIAVYKFRPPRRLISPARCRTKKPLAETGFGTQLGAREATLNLDATTIPERSDTRRVTIRDVADALGLTKSTVSRALNGYPDISETTRLRVKRIAAEMNYQPLSYAQAVKTGRTRSLGLVLQLSDHDAHRPFLAEFLAGVSVAASVEGYTLTVASADTDRDVIESFKALLRDGKADGFILPRAMVKDPRAAFLAQEGVPFVLYGRQDNSPASCWFDIRGEDAMAQAVAHLAALGHRRIGFVGGGAIYNYARLRLEGFRKGLSDVGLPEAPDLIGADAVTLREGEASAAVLLDLDAPPTAIVCAVDQAALGAYRAAEKRGLRVGHDLSIIGYDGIQEGAHAEPPLTTFAVDNGAAGQKLAALLIRRMRGEDPSALRQTELATFLDRGSTGPRAER</sequence>
<organism evidence="5 6">
    <name type="scientific">Gymnodinialimonas ceratoperidinii</name>
    <dbReference type="NCBI Taxonomy" id="2856823"/>
    <lineage>
        <taxon>Bacteria</taxon>
        <taxon>Pseudomonadati</taxon>
        <taxon>Pseudomonadota</taxon>
        <taxon>Alphaproteobacteria</taxon>
        <taxon>Rhodobacterales</taxon>
        <taxon>Paracoccaceae</taxon>
        <taxon>Gymnodinialimonas</taxon>
    </lineage>
</organism>
<dbReference type="CDD" id="cd01392">
    <property type="entry name" value="HTH_LacI"/>
    <property type="match status" value="1"/>
</dbReference>
<proteinExistence type="predicted"/>
<protein>
    <submittedName>
        <fullName evidence="5">LacI family transcriptional regulator</fullName>
    </submittedName>
</protein>